<reference evidence="2" key="1">
    <citation type="submission" date="2024-05" db="EMBL/GenBank/DDBJ databases">
        <title>Planctomycetes of the genus Singulisphaera possess chitinolytic capabilities.</title>
        <authorList>
            <person name="Ivanova A."/>
        </authorList>
    </citation>
    <scope>NUCLEOTIDE SEQUENCE</scope>
    <source>
        <strain evidence="2">Ch08T</strain>
    </source>
</reference>
<dbReference type="EMBL" id="CP155447">
    <property type="protein sequence ID" value="XBH01757.1"/>
    <property type="molecule type" value="Genomic_DNA"/>
</dbReference>
<name>A0AAU7C9X7_9BACT</name>
<evidence type="ECO:0000313" key="2">
    <source>
        <dbReference type="EMBL" id="XBH01757.1"/>
    </source>
</evidence>
<accession>A0AAU7C9X7</accession>
<protein>
    <recommendedName>
        <fullName evidence="3">Zinc-finger domain-containing protein</fullName>
    </recommendedName>
</protein>
<evidence type="ECO:0008006" key="3">
    <source>
        <dbReference type="Google" id="ProtNLM"/>
    </source>
</evidence>
<feature type="region of interest" description="Disordered" evidence="1">
    <location>
        <begin position="119"/>
        <end position="143"/>
    </location>
</feature>
<proteinExistence type="predicted"/>
<evidence type="ECO:0000256" key="1">
    <source>
        <dbReference type="SAM" id="MobiDB-lite"/>
    </source>
</evidence>
<gene>
    <name evidence="2" type="ORF">V5E97_25855</name>
</gene>
<organism evidence="2">
    <name type="scientific">Singulisphaera sp. Ch08</name>
    <dbReference type="NCBI Taxonomy" id="3120278"/>
    <lineage>
        <taxon>Bacteria</taxon>
        <taxon>Pseudomonadati</taxon>
        <taxon>Planctomycetota</taxon>
        <taxon>Planctomycetia</taxon>
        <taxon>Isosphaerales</taxon>
        <taxon>Isosphaeraceae</taxon>
        <taxon>Singulisphaera</taxon>
    </lineage>
</organism>
<dbReference type="AlphaFoldDB" id="A0AAU7C9X7"/>
<dbReference type="RefSeq" id="WP_406694503.1">
    <property type="nucleotide sequence ID" value="NZ_CP155447.1"/>
</dbReference>
<sequence length="143" mass="15929">MGEIHHTAIDEETLRAYLAETLPGEDMARVEKCLRDSAELRARLEDVRQNRGDPGLHTLGAIWRRGRLTCPTRQQLGSYLLDALDPDFAAYLTFHLDVVACPFCQANLADLKAKAAQPSGASKSRHHRILRSSQHLLGDEGRS</sequence>